<feature type="region of interest" description="Disordered" evidence="1">
    <location>
        <begin position="453"/>
        <end position="577"/>
    </location>
</feature>
<dbReference type="Proteomes" id="UP000000560">
    <property type="component" value="Chromosome V"/>
</dbReference>
<feature type="region of interest" description="Disordered" evidence="1">
    <location>
        <begin position="308"/>
        <end position="358"/>
    </location>
</feature>
<dbReference type="eggNOG" id="ENOG502SEVN">
    <property type="taxonomic scope" value="Eukaryota"/>
</dbReference>
<feature type="compositionally biased region" description="Low complexity" evidence="1">
    <location>
        <begin position="482"/>
        <end position="517"/>
    </location>
</feature>
<feature type="compositionally biased region" description="Polar residues" evidence="1">
    <location>
        <begin position="315"/>
        <end position="324"/>
    </location>
</feature>
<organism evidence="2 3">
    <name type="scientific">Emericella nidulans (strain FGSC A4 / ATCC 38163 / CBS 112.46 / NRRL 194 / M139)</name>
    <name type="common">Aspergillus nidulans</name>
    <dbReference type="NCBI Taxonomy" id="227321"/>
    <lineage>
        <taxon>Eukaryota</taxon>
        <taxon>Fungi</taxon>
        <taxon>Dikarya</taxon>
        <taxon>Ascomycota</taxon>
        <taxon>Pezizomycotina</taxon>
        <taxon>Eurotiomycetes</taxon>
        <taxon>Eurotiomycetidae</taxon>
        <taxon>Eurotiales</taxon>
        <taxon>Aspergillaceae</taxon>
        <taxon>Aspergillus</taxon>
        <taxon>Aspergillus subgen. Nidulantes</taxon>
    </lineage>
</organism>
<feature type="compositionally biased region" description="Basic and acidic residues" evidence="1">
    <location>
        <begin position="85"/>
        <end position="100"/>
    </location>
</feature>
<feature type="region of interest" description="Disordered" evidence="1">
    <location>
        <begin position="200"/>
        <end position="223"/>
    </location>
</feature>
<feature type="region of interest" description="Disordered" evidence="1">
    <location>
        <begin position="50"/>
        <end position="138"/>
    </location>
</feature>
<evidence type="ECO:0000313" key="2">
    <source>
        <dbReference type="EMBL" id="CBF81660.1"/>
    </source>
</evidence>
<evidence type="ECO:0000256" key="1">
    <source>
        <dbReference type="SAM" id="MobiDB-lite"/>
    </source>
</evidence>
<feature type="compositionally biased region" description="Polar residues" evidence="1">
    <location>
        <begin position="415"/>
        <end position="424"/>
    </location>
</feature>
<feature type="compositionally biased region" description="Polar residues" evidence="1">
    <location>
        <begin position="461"/>
        <end position="472"/>
    </location>
</feature>
<name>C8VG45_EMENI</name>
<dbReference type="OrthoDB" id="4207369at2759"/>
<dbReference type="InParanoid" id="C8VG45"/>
<gene>
    <name evidence="2" type="ORF">ANIA_10694</name>
</gene>
<dbReference type="AlphaFoldDB" id="C8VG45"/>
<feature type="compositionally biased region" description="Low complexity" evidence="1">
    <location>
        <begin position="538"/>
        <end position="557"/>
    </location>
</feature>
<dbReference type="HOGENOM" id="CLU_020037_0_0_1"/>
<dbReference type="GeneID" id="2871853"/>
<dbReference type="EMBL" id="BN001305">
    <property type="protein sequence ID" value="CBF81660.1"/>
    <property type="molecule type" value="Genomic_DNA"/>
</dbReference>
<dbReference type="VEuPathDB" id="FungiDB:AN10694"/>
<sequence>MKALHQLIAPNASSLKESELLLEINNRGNADYCRGVKRQCLSVQRISGMDDDAAPSVRGRSFLETKWESENSRKRRKLPATTNSMDDHMISDDPQDKKDEDMAEIGESPGGTTSNGDSAVQEPEETGESPTHTPGPCAVGAAYPDMLHGEPDCLTNKECGVNVNINARDTIVQDEVRELQPTVAADGAAATENALDVGTAADEEELQPDVATVTPGGESKDTIAIPAGMSAAQESRLVRSALRSSLDGDDTALLNNFLSKAKAKREAKAAAEAEVAATIIASDSEEKELEQPLQSQKVLVEIPTPERRVLEDLDANTSSPQKSPSKPAEKNENVGDNDSASPVTRRSTRVRSLQRAVAPSLRTTLSLRRARGNEFVFLQRTEAQETALATRRNTKQNKGDALMPKFKLQELARQTPESNYSTFSDGPRKSNKPKKYVTWNEERLVEYEGDVLGSDDELAGGSQNLKATTASKPNPAERKRGAASSSRSSLSQGSLKIGASAKPAAPAAATTAPPTAARGRRVRRLGPPKPLESTVMIDSNDSASSPPSPNTAAGSTPVAQRKKLTPKSPKTSLSRTALKVPAAAAATSNTELPSLLSGGRSVKTNLLKVNAGSTPMPRRVRRA</sequence>
<dbReference type="OMA" id="LETKWEM"/>
<dbReference type="STRING" id="227321.C8VG45"/>
<feature type="region of interest" description="Disordered" evidence="1">
    <location>
        <begin position="411"/>
        <end position="435"/>
    </location>
</feature>
<reference evidence="3" key="2">
    <citation type="journal article" date="2009" name="Fungal Genet. Biol.">
        <title>The 2008 update of the Aspergillus nidulans genome annotation: a community effort.</title>
        <authorList>
            <person name="Wortman J.R."/>
            <person name="Gilsenan J.M."/>
            <person name="Joardar V."/>
            <person name="Deegan J."/>
            <person name="Clutterbuck J."/>
            <person name="Andersen M.R."/>
            <person name="Archer D."/>
            <person name="Bencina M."/>
            <person name="Braus G."/>
            <person name="Coutinho P."/>
            <person name="von Dohren H."/>
            <person name="Doonan J."/>
            <person name="Driessen A.J."/>
            <person name="Durek P."/>
            <person name="Espeso E."/>
            <person name="Fekete E."/>
            <person name="Flipphi M."/>
            <person name="Estrada C.G."/>
            <person name="Geysens S."/>
            <person name="Goldman G."/>
            <person name="de Groot P.W."/>
            <person name="Hansen K."/>
            <person name="Harris S.D."/>
            <person name="Heinekamp T."/>
            <person name="Helmstaedt K."/>
            <person name="Henrissat B."/>
            <person name="Hofmann G."/>
            <person name="Homan T."/>
            <person name="Horio T."/>
            <person name="Horiuchi H."/>
            <person name="James S."/>
            <person name="Jones M."/>
            <person name="Karaffa L."/>
            <person name="Karanyi Z."/>
            <person name="Kato M."/>
            <person name="Keller N."/>
            <person name="Kelly D.E."/>
            <person name="Kiel J.A."/>
            <person name="Kim J.M."/>
            <person name="van der Klei I.J."/>
            <person name="Klis F.M."/>
            <person name="Kovalchuk A."/>
            <person name="Krasevec N."/>
            <person name="Kubicek C.P."/>
            <person name="Liu B."/>
            <person name="Maccabe A."/>
            <person name="Meyer V."/>
            <person name="Mirabito P."/>
            <person name="Miskei M."/>
            <person name="Mos M."/>
            <person name="Mullins J."/>
            <person name="Nelson D.R."/>
            <person name="Nielsen J."/>
            <person name="Oakley B.R."/>
            <person name="Osmani S.A."/>
            <person name="Pakula T."/>
            <person name="Paszewski A."/>
            <person name="Paulsen I."/>
            <person name="Pilsyk S."/>
            <person name="Pocsi I."/>
            <person name="Punt P.J."/>
            <person name="Ram A.F."/>
            <person name="Ren Q."/>
            <person name="Robellet X."/>
            <person name="Robson G."/>
            <person name="Seiboth B."/>
            <person name="van Solingen P."/>
            <person name="Specht T."/>
            <person name="Sun J."/>
            <person name="Taheri-Talesh N."/>
            <person name="Takeshita N."/>
            <person name="Ussery D."/>
            <person name="vanKuyk P.A."/>
            <person name="Visser H."/>
            <person name="van de Vondervoort P.J."/>
            <person name="de Vries R.P."/>
            <person name="Walton J."/>
            <person name="Xiang X."/>
            <person name="Xiong Y."/>
            <person name="Zeng A.P."/>
            <person name="Brandt B.W."/>
            <person name="Cornell M.J."/>
            <person name="van den Hondel C.A."/>
            <person name="Visser J."/>
            <person name="Oliver S.G."/>
            <person name="Turner G."/>
        </authorList>
    </citation>
    <scope>GENOME REANNOTATION</scope>
    <source>
        <strain evidence="3">FGSC A4 / ATCC 38163 / CBS 112.46 / NRRL 194 / M139</strain>
    </source>
</reference>
<accession>C8VG45</accession>
<protein>
    <submittedName>
        <fullName evidence="2">Uncharacterized protein</fullName>
    </submittedName>
</protein>
<dbReference type="KEGG" id="ani:ANIA_10694"/>
<feature type="compositionally biased region" description="Basic and acidic residues" evidence="1">
    <location>
        <begin position="61"/>
        <end position="72"/>
    </location>
</feature>
<keyword evidence="3" id="KW-1185">Reference proteome</keyword>
<reference evidence="3" key="1">
    <citation type="journal article" date="2005" name="Nature">
        <title>Sequencing of Aspergillus nidulans and comparative analysis with A. fumigatus and A. oryzae.</title>
        <authorList>
            <person name="Galagan J.E."/>
            <person name="Calvo S.E."/>
            <person name="Cuomo C."/>
            <person name="Ma L.J."/>
            <person name="Wortman J.R."/>
            <person name="Batzoglou S."/>
            <person name="Lee S.I."/>
            <person name="Basturkmen M."/>
            <person name="Spevak C.C."/>
            <person name="Clutterbuck J."/>
            <person name="Kapitonov V."/>
            <person name="Jurka J."/>
            <person name="Scazzocchio C."/>
            <person name="Farman M."/>
            <person name="Butler J."/>
            <person name="Purcell S."/>
            <person name="Harris S."/>
            <person name="Braus G.H."/>
            <person name="Draht O."/>
            <person name="Busch S."/>
            <person name="D'Enfert C."/>
            <person name="Bouchier C."/>
            <person name="Goldman G.H."/>
            <person name="Bell-Pedersen D."/>
            <person name="Griffiths-Jones S."/>
            <person name="Doonan J.H."/>
            <person name="Yu J."/>
            <person name="Vienken K."/>
            <person name="Pain A."/>
            <person name="Freitag M."/>
            <person name="Selker E.U."/>
            <person name="Archer D.B."/>
            <person name="Penalva M.A."/>
            <person name="Oakley B.R."/>
            <person name="Momany M."/>
            <person name="Tanaka T."/>
            <person name="Kumagai T."/>
            <person name="Asai K."/>
            <person name="Machida M."/>
            <person name="Nierman W.C."/>
            <person name="Denning D.W."/>
            <person name="Caddick M."/>
            <person name="Hynes M."/>
            <person name="Paoletti M."/>
            <person name="Fischer R."/>
            <person name="Miller B."/>
            <person name="Dyer P."/>
            <person name="Sachs M.S."/>
            <person name="Osmani S.A."/>
            <person name="Birren B.W."/>
        </authorList>
    </citation>
    <scope>NUCLEOTIDE SEQUENCE [LARGE SCALE GENOMIC DNA]</scope>
    <source>
        <strain evidence="3">FGSC A4 / ATCC 38163 / CBS 112.46 / NRRL 194 / M139</strain>
    </source>
</reference>
<evidence type="ECO:0000313" key="3">
    <source>
        <dbReference type="Proteomes" id="UP000000560"/>
    </source>
</evidence>
<dbReference type="RefSeq" id="XP_663166.2">
    <property type="nucleotide sequence ID" value="XM_658074.2"/>
</dbReference>
<proteinExistence type="predicted"/>